<gene>
    <name evidence="2" type="ordered locus">CPF_0608</name>
</gene>
<dbReference type="InterPro" id="IPR036390">
    <property type="entry name" value="WH_DNA-bd_sf"/>
</dbReference>
<proteinExistence type="predicted"/>
<organism evidence="2 3">
    <name type="scientific">Clostridium perfringens (strain ATCC 13124 / DSM 756 / JCM 1290 / NCIMB 6125 / NCTC 8237 / Type A)</name>
    <dbReference type="NCBI Taxonomy" id="195103"/>
    <lineage>
        <taxon>Bacteria</taxon>
        <taxon>Bacillati</taxon>
        <taxon>Bacillota</taxon>
        <taxon>Clostridia</taxon>
        <taxon>Eubacteriales</taxon>
        <taxon>Clostridiaceae</taxon>
        <taxon>Clostridium</taxon>
    </lineage>
</organism>
<evidence type="ECO:0000313" key="2">
    <source>
        <dbReference type="EMBL" id="ABG82463.1"/>
    </source>
</evidence>
<dbReference type="Pfam" id="PF01633">
    <property type="entry name" value="Choline_kinase"/>
    <property type="match status" value="1"/>
</dbReference>
<dbReference type="InterPro" id="IPR011009">
    <property type="entry name" value="Kinase-like_dom_sf"/>
</dbReference>
<dbReference type="KEGG" id="cpf:CPF_0608"/>
<dbReference type="CDD" id="cd05151">
    <property type="entry name" value="ChoK-like"/>
    <property type="match status" value="1"/>
</dbReference>
<dbReference type="InterPro" id="IPR025877">
    <property type="entry name" value="MobA-like_NTP_Trfase"/>
</dbReference>
<feature type="domain" description="MobA-like NTP transferase" evidence="1">
    <location>
        <begin position="94"/>
        <end position="216"/>
    </location>
</feature>
<dbReference type="STRING" id="195103.CPF_0608"/>
<sequence length="622" mass="72122">MLSYDIEVLKIINDEYNISQRRLAEMLNISLGKINSLLKELLTKEYIVKIDIDKRNVKYELTEAGIALLENSLDKVKSTKLSIHKHKYHKVKQAVILGAGGKGDFGKPSGFLELEEFRIIDRIIDILKSNGIEKIVIVNGYKKEYYEELAEKDSTIFCVTNSNYKWTGTMSSLALAKEYIDDDFILVENDLVFESRAVEQIIKNDNRDCVLITNESGSGDEAFVEIRDGYLFKMSKDVHQFNKIDGEMIGISKISYKLFKMMLEEFKHNINPYINYEYTMLDVARNYKVGYEKINDLVWGEIDNKDQYEKVKKHIIPMIRRKEMQYKIDQVKSAIVNGLKVSEEEVKEIVPVGGMTNKNYKAFVNDKAYIVRIPGLGTSSMINRRDEMINSKLAADEGIDAKILFFDEESGVKIAELIEGAETLNPATAKKKENMELVVGALRTLHNSEIKMENRFNVFEKIEDYESLVKKVNGTLFEDYYEIKTRVLKLEKVLEDNGMEIKPCHNDTVPENFVKDINERMYLIDWEYSGLNDPMWDLAAHSIECDFSEDDEELFLNLYFNNLIEDKHKIRILVYKICQDFLWSIWTILKEAQGDDFGTYGIDRYNRGKKNLDLLDKILMGQ</sequence>
<evidence type="ECO:0000259" key="1">
    <source>
        <dbReference type="Pfam" id="PF12804"/>
    </source>
</evidence>
<dbReference type="eggNOG" id="COG1213">
    <property type="taxonomic scope" value="Bacteria"/>
</dbReference>
<dbReference type="Pfam" id="PF12804">
    <property type="entry name" value="NTP_transf_3"/>
    <property type="match status" value="1"/>
</dbReference>
<dbReference type="GO" id="GO:0006646">
    <property type="term" value="P:phosphatidylethanolamine biosynthetic process"/>
    <property type="evidence" value="ECO:0007669"/>
    <property type="project" value="TreeGrafter"/>
</dbReference>
<dbReference type="Gene3D" id="1.10.10.10">
    <property type="entry name" value="Winged helix-like DNA-binding domain superfamily/Winged helix DNA-binding domain"/>
    <property type="match status" value="1"/>
</dbReference>
<accession>A0A0H2YQ35</accession>
<dbReference type="PANTHER" id="PTHR22603:SF66">
    <property type="entry name" value="ETHANOLAMINE KINASE"/>
    <property type="match status" value="1"/>
</dbReference>
<protein>
    <submittedName>
        <fullName evidence="2">Transcriptional regulator, MarR family/choline/ethanolamine kinase</fullName>
    </submittedName>
</protein>
<dbReference type="Gene3D" id="3.30.200.20">
    <property type="entry name" value="Phosphorylase Kinase, domain 1"/>
    <property type="match status" value="1"/>
</dbReference>
<dbReference type="InterPro" id="IPR029044">
    <property type="entry name" value="Nucleotide-diphossugar_trans"/>
</dbReference>
<dbReference type="PaxDb" id="195103-CPF_0608"/>
<dbReference type="Gene3D" id="3.90.550.10">
    <property type="entry name" value="Spore Coat Polysaccharide Biosynthesis Protein SpsA, Chain A"/>
    <property type="match status" value="1"/>
</dbReference>
<dbReference type="AlphaFoldDB" id="A0A0H2YQ35"/>
<dbReference type="RefSeq" id="WP_011590275.1">
    <property type="nucleotide sequence ID" value="NC_008261.1"/>
</dbReference>
<dbReference type="Pfam" id="PF13412">
    <property type="entry name" value="HTH_24"/>
    <property type="match status" value="1"/>
</dbReference>
<keyword evidence="2" id="KW-0418">Kinase</keyword>
<dbReference type="SUPFAM" id="SSF46785">
    <property type="entry name" value="Winged helix' DNA-binding domain"/>
    <property type="match status" value="1"/>
</dbReference>
<evidence type="ECO:0000313" key="3">
    <source>
        <dbReference type="Proteomes" id="UP000001823"/>
    </source>
</evidence>
<dbReference type="GO" id="GO:0005737">
    <property type="term" value="C:cytoplasm"/>
    <property type="evidence" value="ECO:0007669"/>
    <property type="project" value="TreeGrafter"/>
</dbReference>
<dbReference type="PANTHER" id="PTHR22603">
    <property type="entry name" value="CHOLINE/ETHANOALAMINE KINASE"/>
    <property type="match status" value="1"/>
</dbReference>
<dbReference type="SUPFAM" id="SSF53448">
    <property type="entry name" value="Nucleotide-diphospho-sugar transferases"/>
    <property type="match status" value="1"/>
</dbReference>
<dbReference type="InterPro" id="IPR017190">
    <property type="entry name" value="Bifunc_CCT/choline_kinase"/>
</dbReference>
<dbReference type="PIRSF" id="PIRSF037383">
    <property type="entry name" value="LicCA"/>
    <property type="match status" value="1"/>
</dbReference>
<dbReference type="GO" id="GO:0016779">
    <property type="term" value="F:nucleotidyltransferase activity"/>
    <property type="evidence" value="ECO:0007669"/>
    <property type="project" value="UniProtKB-ARBA"/>
</dbReference>
<dbReference type="HOGENOM" id="CLU_467630_0_0_9"/>
<dbReference type="GO" id="GO:0004305">
    <property type="term" value="F:ethanolamine kinase activity"/>
    <property type="evidence" value="ECO:0007669"/>
    <property type="project" value="TreeGrafter"/>
</dbReference>
<dbReference type="EMBL" id="CP000246">
    <property type="protein sequence ID" value="ABG82463.1"/>
    <property type="molecule type" value="Genomic_DNA"/>
</dbReference>
<dbReference type="eggNOG" id="COG0510">
    <property type="taxonomic scope" value="Bacteria"/>
</dbReference>
<dbReference type="SUPFAM" id="SSF56112">
    <property type="entry name" value="Protein kinase-like (PK-like)"/>
    <property type="match status" value="1"/>
</dbReference>
<keyword evidence="2" id="KW-0808">Transferase</keyword>
<dbReference type="Gene3D" id="3.90.1200.10">
    <property type="match status" value="1"/>
</dbReference>
<dbReference type="InterPro" id="IPR036388">
    <property type="entry name" value="WH-like_DNA-bd_sf"/>
</dbReference>
<dbReference type="Proteomes" id="UP000001823">
    <property type="component" value="Chromosome"/>
</dbReference>
<keyword evidence="3" id="KW-1185">Reference proteome</keyword>
<name>A0A0H2YQ35_CLOP1</name>
<reference evidence="2 3" key="1">
    <citation type="journal article" date="2006" name="Genome Res.">
        <title>Skewed genomic variability in strains of the toxigenic bacterial pathogen, Clostridium perfringens.</title>
        <authorList>
            <person name="Myers G.S."/>
            <person name="Rasko D.A."/>
            <person name="Cheung J.K."/>
            <person name="Ravel J."/>
            <person name="Seshadri R."/>
            <person name="Deboy R.T."/>
            <person name="Ren Q."/>
            <person name="Varga J."/>
            <person name="Awad M.M."/>
            <person name="Brinkac L.M."/>
            <person name="Daugherty S.C."/>
            <person name="Haft D.H."/>
            <person name="Dodson R.J."/>
            <person name="Madupu R."/>
            <person name="Nelson W.C."/>
            <person name="Rosovitz M.J."/>
            <person name="Sullivan S.A."/>
            <person name="Khouri H."/>
            <person name="Dimitrov G.I."/>
            <person name="Watkins K.L."/>
            <person name="Mulligan S."/>
            <person name="Benton J."/>
            <person name="Radune D."/>
            <person name="Fisher D.J."/>
            <person name="Atkins H.S."/>
            <person name="Hiscox T."/>
            <person name="Jost B.H."/>
            <person name="Billington S.J."/>
            <person name="Songer J.G."/>
            <person name="McClane B.A."/>
            <person name="Titball R.W."/>
            <person name="Rood J.I."/>
            <person name="Melville S.B."/>
            <person name="Paulsen I.T."/>
        </authorList>
    </citation>
    <scope>NUCLEOTIDE SEQUENCE [LARGE SCALE GENOMIC DNA]</scope>
    <source>
        <strain evidence="3">ATCC 13124 / DSM 756 / JCM 1290 / NCIMB 6125 / NCTC 8237 / S 107 / Type A</strain>
    </source>
</reference>